<protein>
    <submittedName>
        <fullName evidence="3">Uncharacterized protein m318R</fullName>
    </submittedName>
</protein>
<keyword evidence="2" id="KW-0472">Membrane</keyword>
<gene>
    <name evidence="3" type="primary">m318R</name>
    <name evidence="3" type="ORF">MT325_m318R</name>
</gene>
<organismHost>
    <name type="scientific">Paramecium bursaria</name>
    <dbReference type="NCBI Taxonomy" id="74790"/>
</organismHost>
<evidence type="ECO:0000313" key="4">
    <source>
        <dbReference type="Proteomes" id="UP000246715"/>
    </source>
</evidence>
<dbReference type="EMBL" id="DQ491001">
    <property type="protein sequence ID" value="ABT13872.1"/>
    <property type="molecule type" value="Genomic_DNA"/>
</dbReference>
<reference evidence="3 4" key="1">
    <citation type="journal article" date="2007" name="Virology">
        <title>Sequence and annotation of the 314-kb MT325 and the 321-kb FR483 viruses that infect Chlorella Pbi.</title>
        <authorList>
            <person name="Fitzgerald L.A."/>
            <person name="Graves M.V."/>
            <person name="Li X."/>
            <person name="Feldblyum T."/>
            <person name="Hartigan J."/>
            <person name="Van Etten J.L."/>
        </authorList>
    </citation>
    <scope>NUCLEOTIDE SEQUENCE [LARGE SCALE GENOMIC DNA]</scope>
    <source>
        <strain evidence="3 4">MT325</strain>
    </source>
</reference>
<name>A7IU48_PBCVM</name>
<evidence type="ECO:0000256" key="2">
    <source>
        <dbReference type="SAM" id="Phobius"/>
    </source>
</evidence>
<keyword evidence="2" id="KW-0812">Transmembrane</keyword>
<sequence length="137" mass="14709">MPFTYHNINLSVNNQANHRNFRLSSSSSDTIASSLGASSSSPSSATKAKASRRAGFETIRICTARKEMPQLVPEPMNQMLATSAITFTLAPLGTSSTLMGFLSVSKIWTLGFPLSMGILNFITGAYLPEGSIFVSLR</sequence>
<accession>A7IU48</accession>
<evidence type="ECO:0000313" key="3">
    <source>
        <dbReference type="EMBL" id="ABT13872.1"/>
    </source>
</evidence>
<feature type="transmembrane region" description="Helical" evidence="2">
    <location>
        <begin position="80"/>
        <end position="101"/>
    </location>
</feature>
<organism evidence="3 4">
    <name type="scientific">Paramecium bursaria Chlorella virus MT325</name>
    <name type="common">PBCV-MT325</name>
    <dbReference type="NCBI Taxonomy" id="346932"/>
    <lineage>
        <taxon>Viruses</taxon>
        <taxon>Varidnaviria</taxon>
        <taxon>Bamfordvirae</taxon>
        <taxon>Nucleocytoviricota</taxon>
        <taxon>Megaviricetes</taxon>
        <taxon>Algavirales</taxon>
        <taxon>Phycodnaviridae</taxon>
        <taxon>Chlorovirus</taxon>
        <taxon>Chlorovirus conductrix</taxon>
        <taxon>Paramecium bursaria Chlorella virus A1</taxon>
    </lineage>
</organism>
<feature type="compositionally biased region" description="Low complexity" evidence="1">
    <location>
        <begin position="34"/>
        <end position="48"/>
    </location>
</feature>
<keyword evidence="2" id="KW-1133">Transmembrane helix</keyword>
<evidence type="ECO:0000256" key="1">
    <source>
        <dbReference type="SAM" id="MobiDB-lite"/>
    </source>
</evidence>
<proteinExistence type="predicted"/>
<feature type="transmembrane region" description="Helical" evidence="2">
    <location>
        <begin position="107"/>
        <end position="127"/>
    </location>
</feature>
<feature type="region of interest" description="Disordered" evidence="1">
    <location>
        <begin position="34"/>
        <end position="53"/>
    </location>
</feature>
<dbReference type="Proteomes" id="UP000246715">
    <property type="component" value="Segment"/>
</dbReference>